<dbReference type="PANTHER" id="PTHR11937">
    <property type="entry name" value="ACTIN"/>
    <property type="match status" value="1"/>
</dbReference>
<keyword evidence="3" id="KW-0547">Nucleotide-binding</keyword>
<dbReference type="GO" id="GO:0005856">
    <property type="term" value="C:cytoskeleton"/>
    <property type="evidence" value="ECO:0007669"/>
    <property type="project" value="UniProtKB-SubCell"/>
</dbReference>
<dbReference type="KEGG" id="ngr:NAEGRDRAFT_60842"/>
<dbReference type="VEuPathDB" id="AmoebaDB:NAEGRDRAFT_60842"/>
<evidence type="ECO:0008006" key="9">
    <source>
        <dbReference type="Google" id="ProtNLM"/>
    </source>
</evidence>
<keyword evidence="2" id="KW-0963">Cytoplasm</keyword>
<dbReference type="STRING" id="5762.D2VSL4"/>
<evidence type="ECO:0000313" key="7">
    <source>
        <dbReference type="EMBL" id="EFC40143.1"/>
    </source>
</evidence>
<accession>D2VSL4</accession>
<dbReference type="AlphaFoldDB" id="D2VSL4"/>
<proteinExistence type="inferred from homology"/>
<evidence type="ECO:0000313" key="8">
    <source>
        <dbReference type="Proteomes" id="UP000006671"/>
    </source>
</evidence>
<dbReference type="FunFam" id="3.30.420.40:FF:000148">
    <property type="entry name" value="Actin, alpha skeletal muscle"/>
    <property type="match status" value="1"/>
</dbReference>
<dbReference type="GO" id="GO:0005524">
    <property type="term" value="F:ATP binding"/>
    <property type="evidence" value="ECO:0007669"/>
    <property type="project" value="UniProtKB-KW"/>
</dbReference>
<evidence type="ECO:0000256" key="6">
    <source>
        <dbReference type="RuleBase" id="RU000487"/>
    </source>
</evidence>
<dbReference type="InterPro" id="IPR043129">
    <property type="entry name" value="ATPase_NBD"/>
</dbReference>
<name>D2VSL4_NAEGR</name>
<dbReference type="SMART" id="SM00268">
    <property type="entry name" value="ACTIN"/>
    <property type="match status" value="1"/>
</dbReference>
<keyword evidence="8" id="KW-1185">Reference proteome</keyword>
<dbReference type="PRINTS" id="PR00190">
    <property type="entry name" value="ACTIN"/>
</dbReference>
<gene>
    <name evidence="7" type="ORF">NAEGRDRAFT_60842</name>
</gene>
<comment type="subcellular location">
    <subcellularLocation>
        <location evidence="1">Cytoplasm</location>
        <location evidence="1">Cytoskeleton</location>
    </subcellularLocation>
</comment>
<dbReference type="GeneID" id="8854589"/>
<reference evidence="7 8" key="1">
    <citation type="journal article" date="2010" name="Cell">
        <title>The genome of Naegleria gruberi illuminates early eukaryotic versatility.</title>
        <authorList>
            <person name="Fritz-Laylin L.K."/>
            <person name="Prochnik S.E."/>
            <person name="Ginger M.L."/>
            <person name="Dacks J.B."/>
            <person name="Carpenter M.L."/>
            <person name="Field M.C."/>
            <person name="Kuo A."/>
            <person name="Paredez A."/>
            <person name="Chapman J."/>
            <person name="Pham J."/>
            <person name="Shu S."/>
            <person name="Neupane R."/>
            <person name="Cipriano M."/>
            <person name="Mancuso J."/>
            <person name="Tu H."/>
            <person name="Salamov A."/>
            <person name="Lindquist E."/>
            <person name="Shapiro H."/>
            <person name="Lucas S."/>
            <person name="Grigoriev I.V."/>
            <person name="Cande W.Z."/>
            <person name="Fulton C."/>
            <person name="Rokhsar D.S."/>
            <person name="Dawson S.C."/>
        </authorList>
    </citation>
    <scope>NUCLEOTIDE SEQUENCE [LARGE SCALE GENOMIC DNA]</scope>
    <source>
        <strain evidence="7 8">NEG-M</strain>
    </source>
</reference>
<dbReference type="EMBL" id="GG738894">
    <property type="protein sequence ID" value="EFC40143.1"/>
    <property type="molecule type" value="Genomic_DNA"/>
</dbReference>
<protein>
    <recommendedName>
        <fullName evidence="9">Actin</fullName>
    </recommendedName>
</protein>
<keyword evidence="5" id="KW-0206">Cytoskeleton</keyword>
<dbReference type="RefSeq" id="XP_002672887.1">
    <property type="nucleotide sequence ID" value="XM_002672841.1"/>
</dbReference>
<organism evidence="8">
    <name type="scientific">Naegleria gruberi</name>
    <name type="common">Amoeba</name>
    <dbReference type="NCBI Taxonomy" id="5762"/>
    <lineage>
        <taxon>Eukaryota</taxon>
        <taxon>Discoba</taxon>
        <taxon>Heterolobosea</taxon>
        <taxon>Tetramitia</taxon>
        <taxon>Eutetramitia</taxon>
        <taxon>Vahlkampfiidae</taxon>
        <taxon>Naegleria</taxon>
    </lineage>
</organism>
<dbReference type="eggNOG" id="KOG0676">
    <property type="taxonomic scope" value="Eukaryota"/>
</dbReference>
<dbReference type="InParanoid" id="D2VSL4"/>
<dbReference type="Pfam" id="PF00022">
    <property type="entry name" value="Actin"/>
    <property type="match status" value="1"/>
</dbReference>
<keyword evidence="4" id="KW-0067">ATP-binding</keyword>
<evidence type="ECO:0000256" key="1">
    <source>
        <dbReference type="ARBA" id="ARBA00004245"/>
    </source>
</evidence>
<evidence type="ECO:0000256" key="5">
    <source>
        <dbReference type="ARBA" id="ARBA00023212"/>
    </source>
</evidence>
<dbReference type="SUPFAM" id="SSF53067">
    <property type="entry name" value="Actin-like ATPase domain"/>
    <property type="match status" value="2"/>
</dbReference>
<sequence>MQYDSEEFIPPAISIDIGSGRFKCGFSGEEAPLFDMPTICGRTATSPMHYYNGHRTTGYQAKPDKPDDKFFGEEVLLQRSYLTMNYFIENGVVVNWDNYEYAMHHMLYKKMKVEPECHPVILNSLPHNPRADKEKATQIMFETFNIPAIYFANSAQMALFASGRTFGVSLLCGDGVSLVAPFTDDLRANDVYRMNFGGRDLNDYLLKLVMSRGKCSLTEFIGREVMREIKESGYFTCDTSEKITKKYFTLPDGSRIVMEEELLECTEPLFNVELISSSFQFSGLHEMLNHSISNMPIEYRKDLYSNIVLSGGTTLFNGFKKRLESEMDSISKSKLSIIAPSQRNHSIWLGQSIYSSLESFQSIWKTKEEYDESGPGVVSRRPCW</sequence>
<dbReference type="Gene3D" id="3.30.420.40">
    <property type="match status" value="2"/>
</dbReference>
<dbReference type="Proteomes" id="UP000006671">
    <property type="component" value="Unassembled WGS sequence"/>
</dbReference>
<dbReference type="InterPro" id="IPR004000">
    <property type="entry name" value="Actin"/>
</dbReference>
<evidence type="ECO:0000256" key="3">
    <source>
        <dbReference type="ARBA" id="ARBA00022741"/>
    </source>
</evidence>
<dbReference type="Gene3D" id="3.90.640.10">
    <property type="entry name" value="Actin, Chain A, domain 4"/>
    <property type="match status" value="1"/>
</dbReference>
<comment type="similarity">
    <text evidence="6">Belongs to the actin family.</text>
</comment>
<evidence type="ECO:0000256" key="2">
    <source>
        <dbReference type="ARBA" id="ARBA00022490"/>
    </source>
</evidence>
<evidence type="ECO:0000256" key="4">
    <source>
        <dbReference type="ARBA" id="ARBA00022840"/>
    </source>
</evidence>